<dbReference type="Gene3D" id="3.40.1710.10">
    <property type="entry name" value="abc type-2 transporter like domain"/>
    <property type="match status" value="1"/>
</dbReference>
<keyword evidence="4" id="KW-1003">Cell membrane</keyword>
<comment type="similarity">
    <text evidence="2">Belongs to the ABC-2 integral membrane protein family.</text>
</comment>
<accession>A0ABM7NWB8</accession>
<dbReference type="RefSeq" id="WP_207154933.1">
    <property type="nucleotide sequence ID" value="NZ_AP024484.1"/>
</dbReference>
<organism evidence="10 11">
    <name type="scientific">Prevotella herbatica</name>
    <dbReference type="NCBI Taxonomy" id="2801997"/>
    <lineage>
        <taxon>Bacteria</taxon>
        <taxon>Pseudomonadati</taxon>
        <taxon>Bacteroidota</taxon>
        <taxon>Bacteroidia</taxon>
        <taxon>Bacteroidales</taxon>
        <taxon>Prevotellaceae</taxon>
        <taxon>Prevotella</taxon>
    </lineage>
</organism>
<evidence type="ECO:0000256" key="7">
    <source>
        <dbReference type="ARBA" id="ARBA00023136"/>
    </source>
</evidence>
<keyword evidence="11" id="KW-1185">Reference proteome</keyword>
<evidence type="ECO:0000259" key="9">
    <source>
        <dbReference type="PROSITE" id="PS51012"/>
    </source>
</evidence>
<dbReference type="Pfam" id="PF12698">
    <property type="entry name" value="ABC2_membrane_3"/>
    <property type="match status" value="1"/>
</dbReference>
<comment type="subcellular location">
    <subcellularLocation>
        <location evidence="1">Cell membrane</location>
        <topology evidence="1">Multi-pass membrane protein</topology>
    </subcellularLocation>
</comment>
<feature type="transmembrane region" description="Helical" evidence="8">
    <location>
        <begin position="20"/>
        <end position="39"/>
    </location>
</feature>
<dbReference type="PANTHER" id="PTHR30294">
    <property type="entry name" value="MEMBRANE COMPONENT OF ABC TRANSPORTER YHHJ-RELATED"/>
    <property type="match status" value="1"/>
</dbReference>
<keyword evidence="7 8" id="KW-0472">Membrane</keyword>
<feature type="transmembrane region" description="Helical" evidence="8">
    <location>
        <begin position="162"/>
        <end position="185"/>
    </location>
</feature>
<evidence type="ECO:0000313" key="10">
    <source>
        <dbReference type="EMBL" id="BCS84744.1"/>
    </source>
</evidence>
<reference evidence="10 11" key="1">
    <citation type="journal article" date="2022" name="Int. J. Syst. Evol. Microbiol.">
        <title>Prevotella herbatica sp. nov., a plant polysaccharide-decomposing anaerobic bacterium isolated from a methanogenic reactor.</title>
        <authorList>
            <person name="Uek A."/>
            <person name="Tonouchi A."/>
            <person name="Kaku N."/>
            <person name="Ueki K."/>
        </authorList>
    </citation>
    <scope>NUCLEOTIDE SEQUENCE [LARGE SCALE GENOMIC DNA]</scope>
    <source>
        <strain evidence="10 11">WR041</strain>
    </source>
</reference>
<dbReference type="PROSITE" id="PS51012">
    <property type="entry name" value="ABC_TM2"/>
    <property type="match status" value="1"/>
</dbReference>
<feature type="transmembrane region" description="Helical" evidence="8">
    <location>
        <begin position="242"/>
        <end position="262"/>
    </location>
</feature>
<evidence type="ECO:0000256" key="4">
    <source>
        <dbReference type="ARBA" id="ARBA00022475"/>
    </source>
</evidence>
<evidence type="ECO:0000256" key="6">
    <source>
        <dbReference type="ARBA" id="ARBA00022989"/>
    </source>
</evidence>
<proteinExistence type="inferred from homology"/>
<sequence>MILRYLIEKEFKQIRRNAFLPKMIIMFPIVIMLVIPWITNLEIKNISLLVVDNDRTTTSQRLVHEMEASNYFIFKGMSSSYDEALKEMEKGSADIIAVIPQHYSRDLVNTRPAHILIASNSVNGTKGSMGAAYLSNIVIPSTGKLPISVLNLFNTYQDYKVFMIPALMAILLILFCGFMPALNIVGEKEVGTIEQINVTPVGKFSFIMAKIIPYWVIGLVVMTICFILSWAVYGITSAGPLAVIYLIAIIMALIMSSLGLIISNYSSTMQQAMLVMWFCMVCFILLSGLFTPVRSMPDWAQYLTEINPMHYFIDAMRIVFIRGGNLFEIMPQFIALMSFSAVMGTWAVVSYRKNN</sequence>
<gene>
    <name evidence="10" type="ORF">prwr041_06370</name>
</gene>
<keyword evidence="5 8" id="KW-0812">Transmembrane</keyword>
<dbReference type="InterPro" id="IPR051449">
    <property type="entry name" value="ABC-2_transporter_component"/>
</dbReference>
<protein>
    <submittedName>
        <fullName evidence="10">ABC transporter permease</fullName>
    </submittedName>
</protein>
<dbReference type="Proteomes" id="UP001319045">
    <property type="component" value="Chromosome"/>
</dbReference>
<evidence type="ECO:0000256" key="5">
    <source>
        <dbReference type="ARBA" id="ARBA00022692"/>
    </source>
</evidence>
<evidence type="ECO:0000256" key="8">
    <source>
        <dbReference type="SAM" id="Phobius"/>
    </source>
</evidence>
<dbReference type="InterPro" id="IPR013525">
    <property type="entry name" value="ABC2_TM"/>
</dbReference>
<evidence type="ECO:0000256" key="2">
    <source>
        <dbReference type="ARBA" id="ARBA00007783"/>
    </source>
</evidence>
<dbReference type="EMBL" id="AP024484">
    <property type="protein sequence ID" value="BCS84744.1"/>
    <property type="molecule type" value="Genomic_DNA"/>
</dbReference>
<dbReference type="InterPro" id="IPR047817">
    <property type="entry name" value="ABC2_TM_bact-type"/>
</dbReference>
<keyword evidence="6 8" id="KW-1133">Transmembrane helix</keyword>
<feature type="transmembrane region" description="Helical" evidence="8">
    <location>
        <begin position="329"/>
        <end position="349"/>
    </location>
</feature>
<evidence type="ECO:0000256" key="1">
    <source>
        <dbReference type="ARBA" id="ARBA00004651"/>
    </source>
</evidence>
<name>A0ABM7NWB8_9BACT</name>
<evidence type="ECO:0000256" key="3">
    <source>
        <dbReference type="ARBA" id="ARBA00022448"/>
    </source>
</evidence>
<feature type="domain" description="ABC transmembrane type-2" evidence="9">
    <location>
        <begin position="127"/>
        <end position="354"/>
    </location>
</feature>
<dbReference type="PANTHER" id="PTHR30294:SF29">
    <property type="entry name" value="MULTIDRUG ABC TRANSPORTER PERMEASE YBHS-RELATED"/>
    <property type="match status" value="1"/>
</dbReference>
<evidence type="ECO:0000313" key="11">
    <source>
        <dbReference type="Proteomes" id="UP001319045"/>
    </source>
</evidence>
<keyword evidence="3" id="KW-0813">Transport</keyword>
<feature type="transmembrane region" description="Helical" evidence="8">
    <location>
        <begin position="274"/>
        <end position="293"/>
    </location>
</feature>
<feature type="transmembrane region" description="Helical" evidence="8">
    <location>
        <begin position="212"/>
        <end position="236"/>
    </location>
</feature>